<dbReference type="AlphaFoldDB" id="A0A2C6MBY3"/>
<comment type="caution">
    <text evidence="1">The sequence shown here is derived from an EMBL/GenBank/DDBJ whole genome shotgun (WGS) entry which is preliminary data.</text>
</comment>
<sequence length="86" mass="9122">MLTDAGVDRVYLACGATDLRKSIDGLAALVKEGLAWIPLHPVCLFFATGNEINSKYFAGITTGSGYITGAWSAGNFSGRHKKMPSL</sequence>
<dbReference type="Pfam" id="PF05717">
    <property type="entry name" value="TnpB_IS66"/>
    <property type="match status" value="1"/>
</dbReference>
<name>A0A2C6MBY3_9FIRM</name>
<accession>A0A2C6MBY3</accession>
<evidence type="ECO:0000313" key="2">
    <source>
        <dbReference type="Proteomes" id="UP000222564"/>
    </source>
</evidence>
<proteinExistence type="predicted"/>
<gene>
    <name evidence="1" type="ORF">P378_20710</name>
</gene>
<dbReference type="EMBL" id="AWQQ01000157">
    <property type="protein sequence ID" value="PHJ36706.1"/>
    <property type="molecule type" value="Genomic_DNA"/>
</dbReference>
<evidence type="ECO:0000313" key="1">
    <source>
        <dbReference type="EMBL" id="PHJ36706.1"/>
    </source>
</evidence>
<organism evidence="1 2">
    <name type="scientific">Desulforamulus profundi</name>
    <dbReference type="NCBI Taxonomy" id="1383067"/>
    <lineage>
        <taxon>Bacteria</taxon>
        <taxon>Bacillati</taxon>
        <taxon>Bacillota</taxon>
        <taxon>Clostridia</taxon>
        <taxon>Eubacteriales</taxon>
        <taxon>Peptococcaceae</taxon>
        <taxon>Desulforamulus</taxon>
    </lineage>
</organism>
<dbReference type="InterPro" id="IPR008878">
    <property type="entry name" value="Transposase_IS66_Orf2"/>
</dbReference>
<protein>
    <submittedName>
        <fullName evidence="1">Uncharacterized protein</fullName>
    </submittedName>
</protein>
<dbReference type="Proteomes" id="UP000222564">
    <property type="component" value="Unassembled WGS sequence"/>
</dbReference>
<keyword evidence="2" id="KW-1185">Reference proteome</keyword>
<reference evidence="1 2" key="1">
    <citation type="submission" date="2013-09" db="EMBL/GenBank/DDBJ databases">
        <title>Biodegradation of hydrocarbons in the deep terrestrial subsurface : characterization of a microbial consortium composed of two Desulfotomaculum species originating from a deep geological formation.</title>
        <authorList>
            <person name="Aullo T."/>
            <person name="Berlendis S."/>
            <person name="Lascourreges J.-F."/>
            <person name="Dessort D."/>
            <person name="Saint-Laurent S."/>
            <person name="Schraauwers B."/>
            <person name="Mas J."/>
            <person name="Magot M."/>
            <person name="Ranchou-Peyruse A."/>
        </authorList>
    </citation>
    <scope>NUCLEOTIDE SEQUENCE [LARGE SCALE GENOMIC DNA]</scope>
    <source>
        <strain evidence="1 2">Bs107</strain>
    </source>
</reference>